<dbReference type="GO" id="GO:0009277">
    <property type="term" value="C:fungal-type cell wall"/>
    <property type="evidence" value="ECO:0007669"/>
    <property type="project" value="UniProtKB-ARBA"/>
</dbReference>
<dbReference type="InterPro" id="IPR021031">
    <property type="entry name" value="Hyphal-reg_cell_wall_N"/>
</dbReference>
<proteinExistence type="predicted"/>
<dbReference type="OrthoDB" id="4070328at2759"/>
<evidence type="ECO:0000259" key="6">
    <source>
        <dbReference type="Pfam" id="PF11765"/>
    </source>
</evidence>
<dbReference type="RefSeq" id="XP_003958180.1">
    <property type="nucleotide sequence ID" value="XM_003958131.1"/>
</dbReference>
<dbReference type="EMBL" id="HE650827">
    <property type="protein sequence ID" value="CCF59045.1"/>
    <property type="molecule type" value="Genomic_DNA"/>
</dbReference>
<keyword evidence="4" id="KW-0325">Glycoprotein</keyword>
<dbReference type="GO" id="GO:0005576">
    <property type="term" value="C:extracellular region"/>
    <property type="evidence" value="ECO:0007669"/>
    <property type="project" value="UniProtKB-SubCell"/>
</dbReference>
<evidence type="ECO:0000313" key="8">
    <source>
        <dbReference type="Proteomes" id="UP000005220"/>
    </source>
</evidence>
<keyword evidence="8" id="KW-1185">Reference proteome</keyword>
<name>H2AXE5_KAZAF</name>
<evidence type="ECO:0000256" key="3">
    <source>
        <dbReference type="ARBA" id="ARBA00022729"/>
    </source>
</evidence>
<dbReference type="KEGG" id="kaf:KAFR_0G00120"/>
<evidence type="ECO:0000313" key="7">
    <source>
        <dbReference type="EMBL" id="CCF59045.1"/>
    </source>
</evidence>
<dbReference type="InParanoid" id="H2AXE5"/>
<sequence>MSLSGYAYNYGNIWYQAGKAVLTSASFSMTGKKIYNSGLIYVNQVLGGGGSFTMGKSSSDLTNDGTICAQSVTLSPGTTISGSGCITLLSHGKLEIDNIKSYPLSGQTIYMNDTSAVIYITHKSTTASLTIAGFGKKNKIQLSQSINSYSYDSTTGILTVVSKTLLLGTLTLNLNIGEGYTTSEFTTSKSGLLTGTDIITYAAAAPAVSLPDQCSSCLAFPSKDDYCSGTSVESLSNTFSDDSYETSTSEMSYSSSDAMSYTDSAPSTVESYSHSSSLDASATSPVSSSNSIVSSTTGSLSRTTTLSPSSAGSVSGTTSSDTTATVSGYTTTEPSGAIYTCHLLSPQVMKTKYFHVKYVLRTILRKMM</sequence>
<feature type="region of interest" description="Disordered" evidence="5">
    <location>
        <begin position="238"/>
        <end position="260"/>
    </location>
</feature>
<dbReference type="HOGENOM" id="CLU_752399_0_0_1"/>
<evidence type="ECO:0000256" key="4">
    <source>
        <dbReference type="ARBA" id="ARBA00023180"/>
    </source>
</evidence>
<gene>
    <name evidence="7" type="primary">KAFR0G00120</name>
    <name evidence="7" type="ORF">KAFR_0G00120</name>
</gene>
<evidence type="ECO:0000256" key="1">
    <source>
        <dbReference type="ARBA" id="ARBA00004613"/>
    </source>
</evidence>
<protein>
    <recommendedName>
        <fullName evidence="6">Hyphally-regulated cell wall protein N-terminal domain-containing protein</fullName>
    </recommendedName>
</protein>
<dbReference type="AlphaFoldDB" id="H2AXE5"/>
<feature type="domain" description="Hyphally-regulated cell wall protein N-terminal" evidence="6">
    <location>
        <begin position="8"/>
        <end position="222"/>
    </location>
</feature>
<feature type="compositionally biased region" description="Low complexity" evidence="5">
    <location>
        <begin position="245"/>
        <end position="260"/>
    </location>
</feature>
<evidence type="ECO:0000256" key="5">
    <source>
        <dbReference type="SAM" id="MobiDB-lite"/>
    </source>
</evidence>
<dbReference type="Proteomes" id="UP000005220">
    <property type="component" value="Chromosome 7"/>
</dbReference>
<organism evidence="7 8">
    <name type="scientific">Kazachstania africana (strain ATCC 22294 / BCRC 22015 / CBS 2517 / CECT 1963 / NBRC 1671 / NRRL Y-8276)</name>
    <name type="common">Yeast</name>
    <name type="synonym">Kluyveromyces africanus</name>
    <dbReference type="NCBI Taxonomy" id="1071382"/>
    <lineage>
        <taxon>Eukaryota</taxon>
        <taxon>Fungi</taxon>
        <taxon>Dikarya</taxon>
        <taxon>Ascomycota</taxon>
        <taxon>Saccharomycotina</taxon>
        <taxon>Saccharomycetes</taxon>
        <taxon>Saccharomycetales</taxon>
        <taxon>Saccharomycetaceae</taxon>
        <taxon>Kazachstania</taxon>
    </lineage>
</organism>
<keyword evidence="3" id="KW-0732">Signal</keyword>
<reference evidence="7 8" key="1">
    <citation type="journal article" date="2011" name="Proc. Natl. Acad. Sci. U.S.A.">
        <title>Evolutionary erosion of yeast sex chromosomes by mating-type switching accidents.</title>
        <authorList>
            <person name="Gordon J.L."/>
            <person name="Armisen D."/>
            <person name="Proux-Wera E."/>
            <person name="Oheigeartaigh S.S."/>
            <person name="Byrne K.P."/>
            <person name="Wolfe K.H."/>
        </authorList>
    </citation>
    <scope>NUCLEOTIDE SEQUENCE [LARGE SCALE GENOMIC DNA]</scope>
    <source>
        <strain evidence="8">ATCC 22294 / BCRC 22015 / CBS 2517 / CECT 1963 / NBRC 1671 / NRRL Y-8276</strain>
    </source>
</reference>
<comment type="subcellular location">
    <subcellularLocation>
        <location evidence="1">Secreted</location>
    </subcellularLocation>
</comment>
<evidence type="ECO:0000256" key="2">
    <source>
        <dbReference type="ARBA" id="ARBA00022525"/>
    </source>
</evidence>
<dbReference type="GeneID" id="13884536"/>
<dbReference type="Pfam" id="PF11765">
    <property type="entry name" value="Hyphal_reg_CWP"/>
    <property type="match status" value="1"/>
</dbReference>
<accession>H2AXE5</accession>
<keyword evidence="2" id="KW-0964">Secreted</keyword>
<feature type="region of interest" description="Disordered" evidence="5">
    <location>
        <begin position="279"/>
        <end position="327"/>
    </location>
</feature>